<evidence type="ECO:0000313" key="3">
    <source>
        <dbReference type="EnsemblFungi" id="MAPG_02144T0"/>
    </source>
</evidence>
<reference evidence="3" key="4">
    <citation type="journal article" date="2015" name="G3 (Bethesda)">
        <title>Genome sequences of three phytopathogenic species of the Magnaporthaceae family of fungi.</title>
        <authorList>
            <person name="Okagaki L.H."/>
            <person name="Nunes C.C."/>
            <person name="Sailsbery J."/>
            <person name="Clay B."/>
            <person name="Brown D."/>
            <person name="John T."/>
            <person name="Oh Y."/>
            <person name="Young N."/>
            <person name="Fitzgerald M."/>
            <person name="Haas B.J."/>
            <person name="Zeng Q."/>
            <person name="Young S."/>
            <person name="Adiconis X."/>
            <person name="Fan L."/>
            <person name="Levin J.Z."/>
            <person name="Mitchell T.K."/>
            <person name="Okubara P.A."/>
            <person name="Farman M.L."/>
            <person name="Kohn L.M."/>
            <person name="Birren B."/>
            <person name="Ma L.-J."/>
            <person name="Dean R.A."/>
        </authorList>
    </citation>
    <scope>NUCLEOTIDE SEQUENCE</scope>
    <source>
        <strain evidence="3">ATCC 64411 / 73-15</strain>
    </source>
</reference>
<dbReference type="Proteomes" id="UP000011715">
    <property type="component" value="Unassembled WGS sequence"/>
</dbReference>
<feature type="compositionally biased region" description="Basic and acidic residues" evidence="1">
    <location>
        <begin position="164"/>
        <end position="174"/>
    </location>
</feature>
<name>A0A0C4DQK0_MAGP6</name>
<dbReference type="AlphaFoldDB" id="A0A0C4DQK0"/>
<evidence type="ECO:0000256" key="1">
    <source>
        <dbReference type="SAM" id="MobiDB-lite"/>
    </source>
</evidence>
<reference evidence="4" key="1">
    <citation type="submission" date="2010-05" db="EMBL/GenBank/DDBJ databases">
        <title>The genome sequence of Magnaporthe poae strain ATCC 64411.</title>
        <authorList>
            <person name="Ma L.-J."/>
            <person name="Dead R."/>
            <person name="Young S."/>
            <person name="Zeng Q."/>
            <person name="Koehrsen M."/>
            <person name="Alvarado L."/>
            <person name="Berlin A."/>
            <person name="Chapman S.B."/>
            <person name="Chen Z."/>
            <person name="Freedman E."/>
            <person name="Gellesch M."/>
            <person name="Goldberg J."/>
            <person name="Griggs A."/>
            <person name="Gujja S."/>
            <person name="Heilman E.R."/>
            <person name="Heiman D."/>
            <person name="Hepburn T."/>
            <person name="Howarth C."/>
            <person name="Jen D."/>
            <person name="Larson L."/>
            <person name="Mehta T."/>
            <person name="Neiman D."/>
            <person name="Pearson M."/>
            <person name="Roberts A."/>
            <person name="Saif S."/>
            <person name="Shea T."/>
            <person name="Shenoy N."/>
            <person name="Sisk P."/>
            <person name="Stolte C."/>
            <person name="Sykes S."/>
            <person name="Walk T."/>
            <person name="White J."/>
            <person name="Yandava C."/>
            <person name="Haas B."/>
            <person name="Nusbaum C."/>
            <person name="Birren B."/>
        </authorList>
    </citation>
    <scope>NUCLEOTIDE SEQUENCE [LARGE SCALE GENOMIC DNA]</scope>
    <source>
        <strain evidence="4">ATCC 64411 / 73-15</strain>
    </source>
</reference>
<dbReference type="EnsemblFungi" id="MAPG_02144T0">
    <property type="protein sequence ID" value="MAPG_02144T0"/>
    <property type="gene ID" value="MAPG_02144"/>
</dbReference>
<gene>
    <name evidence="2" type="ORF">MAPG_02144</name>
</gene>
<evidence type="ECO:0000313" key="4">
    <source>
        <dbReference type="Proteomes" id="UP000011715"/>
    </source>
</evidence>
<sequence>MDSSDPAPPRLTSPDEVLSQVFTEGGSVSGEFIRQLVTTHYFDEIPNHPGAVRQFLWNQSPNPNKKKKKFTGVAEHSYMFAIYQTGRYGPQNGFRFVIVQKGYPIASATKPEGMTEEDEIDALEKPIPQGHMEIVVLGKSVHIPDPTEEELKQWEKELAEEEEEKRANDKGEKA</sequence>
<protein>
    <submittedName>
        <fullName evidence="2 3">Uncharacterized protein</fullName>
    </submittedName>
</protein>
<reference evidence="2" key="3">
    <citation type="submission" date="2011-03" db="EMBL/GenBank/DDBJ databases">
        <title>Annotation of Magnaporthe poae ATCC 64411.</title>
        <authorList>
            <person name="Ma L.-J."/>
            <person name="Dead R."/>
            <person name="Young S.K."/>
            <person name="Zeng Q."/>
            <person name="Gargeya S."/>
            <person name="Fitzgerald M."/>
            <person name="Haas B."/>
            <person name="Abouelleil A."/>
            <person name="Alvarado L."/>
            <person name="Arachchi H.M."/>
            <person name="Berlin A."/>
            <person name="Brown A."/>
            <person name="Chapman S.B."/>
            <person name="Chen Z."/>
            <person name="Dunbar C."/>
            <person name="Freedman E."/>
            <person name="Gearin G."/>
            <person name="Gellesch M."/>
            <person name="Goldberg J."/>
            <person name="Griggs A."/>
            <person name="Gujja S."/>
            <person name="Heiman D."/>
            <person name="Howarth C."/>
            <person name="Larson L."/>
            <person name="Lui A."/>
            <person name="MacDonald P.J.P."/>
            <person name="Mehta T."/>
            <person name="Montmayeur A."/>
            <person name="Murphy C."/>
            <person name="Neiman D."/>
            <person name="Pearson M."/>
            <person name="Priest M."/>
            <person name="Roberts A."/>
            <person name="Saif S."/>
            <person name="Shea T."/>
            <person name="Shenoy N."/>
            <person name="Sisk P."/>
            <person name="Stolte C."/>
            <person name="Sykes S."/>
            <person name="Yandava C."/>
            <person name="Wortman J."/>
            <person name="Nusbaum C."/>
            <person name="Birren B."/>
        </authorList>
    </citation>
    <scope>NUCLEOTIDE SEQUENCE</scope>
    <source>
        <strain evidence="2">ATCC 64411</strain>
    </source>
</reference>
<dbReference type="OrthoDB" id="3434333at2759"/>
<organism evidence="3 4">
    <name type="scientific">Magnaporthiopsis poae (strain ATCC 64411 / 73-15)</name>
    <name type="common">Kentucky bluegrass fungus</name>
    <name type="synonym">Magnaporthe poae</name>
    <dbReference type="NCBI Taxonomy" id="644358"/>
    <lineage>
        <taxon>Eukaryota</taxon>
        <taxon>Fungi</taxon>
        <taxon>Dikarya</taxon>
        <taxon>Ascomycota</taxon>
        <taxon>Pezizomycotina</taxon>
        <taxon>Sordariomycetes</taxon>
        <taxon>Sordariomycetidae</taxon>
        <taxon>Magnaporthales</taxon>
        <taxon>Magnaporthaceae</taxon>
        <taxon>Magnaporthiopsis</taxon>
    </lineage>
</organism>
<dbReference type="VEuPathDB" id="FungiDB:MAPG_02144"/>
<accession>A0A0C4DQK0</accession>
<dbReference type="EMBL" id="GL876967">
    <property type="protein sequence ID" value="KLU83077.1"/>
    <property type="molecule type" value="Genomic_DNA"/>
</dbReference>
<feature type="region of interest" description="Disordered" evidence="1">
    <location>
        <begin position="146"/>
        <end position="174"/>
    </location>
</feature>
<reference evidence="2" key="2">
    <citation type="submission" date="2010-05" db="EMBL/GenBank/DDBJ databases">
        <title>The Genome Sequence of Magnaporthe poae strain ATCC 64411.</title>
        <authorList>
            <consortium name="The Broad Institute Genome Sequencing Platform"/>
            <consortium name="Broad Institute Genome Sequencing Center for Infectious Disease"/>
            <person name="Ma L.-J."/>
            <person name="Dead R."/>
            <person name="Young S."/>
            <person name="Zeng Q."/>
            <person name="Koehrsen M."/>
            <person name="Alvarado L."/>
            <person name="Berlin A."/>
            <person name="Chapman S.B."/>
            <person name="Chen Z."/>
            <person name="Freedman E."/>
            <person name="Gellesch M."/>
            <person name="Goldberg J."/>
            <person name="Griggs A."/>
            <person name="Gujja S."/>
            <person name="Heilman E.R."/>
            <person name="Heiman D."/>
            <person name="Hepburn T."/>
            <person name="Howarth C."/>
            <person name="Jen D."/>
            <person name="Larson L."/>
            <person name="Mehta T."/>
            <person name="Neiman D."/>
            <person name="Pearson M."/>
            <person name="Roberts A."/>
            <person name="Saif S."/>
            <person name="Shea T."/>
            <person name="Shenoy N."/>
            <person name="Sisk P."/>
            <person name="Stolte C."/>
            <person name="Sykes S."/>
            <person name="Walk T."/>
            <person name="White J."/>
            <person name="Yandava C."/>
            <person name="Haas B."/>
            <person name="Nusbaum C."/>
            <person name="Birren B."/>
        </authorList>
    </citation>
    <scope>NUCLEOTIDE SEQUENCE</scope>
    <source>
        <strain evidence="2">ATCC 64411</strain>
    </source>
</reference>
<evidence type="ECO:0000313" key="2">
    <source>
        <dbReference type="EMBL" id="KLU83077.1"/>
    </source>
</evidence>
<reference evidence="3" key="5">
    <citation type="submission" date="2015-06" db="UniProtKB">
        <authorList>
            <consortium name="EnsemblFungi"/>
        </authorList>
    </citation>
    <scope>IDENTIFICATION</scope>
    <source>
        <strain evidence="3">ATCC 64411</strain>
    </source>
</reference>
<proteinExistence type="predicted"/>
<dbReference type="eggNOG" id="ENOG502R6XW">
    <property type="taxonomic scope" value="Eukaryota"/>
</dbReference>
<dbReference type="EMBL" id="ADBL01000541">
    <property type="status" value="NOT_ANNOTATED_CDS"/>
    <property type="molecule type" value="Genomic_DNA"/>
</dbReference>
<keyword evidence="4" id="KW-1185">Reference proteome</keyword>